<sequence length="113" mass="12115">MHCLEQNLSGALGFDLRQLGLARSLAGEFVLALLLGEAFAFDRRKSLLLGALGSLFRLSLGSRARDSFALGTAPDHDRIIGLGARLEALQQRLLGVGRTDLAISKTLRVEAQA</sequence>
<dbReference type="EMBL" id="LMAR01000085">
    <property type="protein sequence ID" value="KQK27965.1"/>
    <property type="molecule type" value="Genomic_DNA"/>
</dbReference>
<dbReference type="AlphaFoldDB" id="A0A0Q3HZI6"/>
<dbReference type="Proteomes" id="UP000051562">
    <property type="component" value="Unassembled WGS sequence"/>
</dbReference>
<keyword evidence="2" id="KW-1185">Reference proteome</keyword>
<proteinExistence type="predicted"/>
<protein>
    <submittedName>
        <fullName evidence="1">Uncharacterized protein</fullName>
    </submittedName>
</protein>
<gene>
    <name evidence="1" type="ORF">ARD30_24210</name>
</gene>
<organism evidence="1 2">
    <name type="scientific">Bosea thiooxidans</name>
    <dbReference type="NCBI Taxonomy" id="53254"/>
    <lineage>
        <taxon>Bacteria</taxon>
        <taxon>Pseudomonadati</taxon>
        <taxon>Pseudomonadota</taxon>
        <taxon>Alphaproteobacteria</taxon>
        <taxon>Hyphomicrobiales</taxon>
        <taxon>Boseaceae</taxon>
        <taxon>Bosea</taxon>
    </lineage>
</organism>
<reference evidence="1 2" key="1">
    <citation type="submission" date="2015-10" db="EMBL/GenBank/DDBJ databases">
        <title>Draft genome of Bosea thiooxidans.</title>
        <authorList>
            <person name="Wang X."/>
        </authorList>
    </citation>
    <scope>NUCLEOTIDE SEQUENCE [LARGE SCALE GENOMIC DNA]</scope>
    <source>
        <strain evidence="1 2">CGMCC 9174</strain>
    </source>
</reference>
<comment type="caution">
    <text evidence="1">The sequence shown here is derived from an EMBL/GenBank/DDBJ whole genome shotgun (WGS) entry which is preliminary data.</text>
</comment>
<evidence type="ECO:0000313" key="1">
    <source>
        <dbReference type="EMBL" id="KQK27965.1"/>
    </source>
</evidence>
<evidence type="ECO:0000313" key="2">
    <source>
        <dbReference type="Proteomes" id="UP000051562"/>
    </source>
</evidence>
<accession>A0A0Q3HZI6</accession>
<name>A0A0Q3HZI6_9HYPH</name>